<accession>A0A445MUK4</accession>
<organism evidence="1">
    <name type="scientific">uncultured Desulfobacterium sp</name>
    <dbReference type="NCBI Taxonomy" id="201089"/>
    <lineage>
        <taxon>Bacteria</taxon>
        <taxon>Pseudomonadati</taxon>
        <taxon>Thermodesulfobacteriota</taxon>
        <taxon>Desulfobacteria</taxon>
        <taxon>Desulfobacterales</taxon>
        <taxon>Desulfobacteriaceae</taxon>
        <taxon>Desulfobacterium</taxon>
        <taxon>environmental samples</taxon>
    </lineage>
</organism>
<evidence type="ECO:0000313" key="1">
    <source>
        <dbReference type="EMBL" id="SPD73156.1"/>
    </source>
</evidence>
<protein>
    <submittedName>
        <fullName evidence="1">Uncharacterized protein</fullName>
    </submittedName>
</protein>
<gene>
    <name evidence="1" type="ORF">PITCH_A1710005</name>
</gene>
<proteinExistence type="predicted"/>
<sequence length="75" mass="8867">METYTVIKKGVNISHCLPIPQKFADMDLEITIKPVRKGSDCRKKIEMLLEKNKHITPFKLISDPIKWQKEIRSEW</sequence>
<reference evidence="1" key="1">
    <citation type="submission" date="2018-01" db="EMBL/GenBank/DDBJ databases">
        <authorList>
            <person name="Regsiter A."/>
            <person name="William W."/>
        </authorList>
    </citation>
    <scope>NUCLEOTIDE SEQUENCE</scope>
    <source>
        <strain evidence="1">TRIP AH-1</strain>
    </source>
</reference>
<dbReference type="EMBL" id="OJIN01000081">
    <property type="protein sequence ID" value="SPD73156.1"/>
    <property type="molecule type" value="Genomic_DNA"/>
</dbReference>
<name>A0A445MUK4_9BACT</name>
<dbReference type="AlphaFoldDB" id="A0A445MUK4"/>